<dbReference type="Pfam" id="PF21467">
    <property type="entry name" value="BetaGal_gal-bd"/>
    <property type="match status" value="1"/>
</dbReference>
<comment type="similarity">
    <text evidence="3">Belongs to the glycosyl hydrolase 35 family.</text>
</comment>
<comment type="catalytic activity">
    <reaction evidence="1">
        <text>Hydrolysis of terminal non-reducing beta-D-galactose residues in beta-D-galactosides.</text>
        <dbReference type="EC" id="3.2.1.23"/>
    </reaction>
</comment>
<dbReference type="Proteomes" id="UP000265520">
    <property type="component" value="Unassembled WGS sequence"/>
</dbReference>
<dbReference type="GO" id="GO:0005975">
    <property type="term" value="P:carbohydrate metabolic process"/>
    <property type="evidence" value="ECO:0007669"/>
    <property type="project" value="InterPro"/>
</dbReference>
<feature type="domain" description="Beta-galactosidase galactose-binding" evidence="11">
    <location>
        <begin position="14"/>
        <end position="75"/>
    </location>
</feature>
<evidence type="ECO:0000256" key="6">
    <source>
        <dbReference type="ARBA" id="ARBA00022525"/>
    </source>
</evidence>
<evidence type="ECO:0000313" key="13">
    <source>
        <dbReference type="Proteomes" id="UP000265520"/>
    </source>
</evidence>
<evidence type="ECO:0000256" key="1">
    <source>
        <dbReference type="ARBA" id="ARBA00001412"/>
    </source>
</evidence>
<comment type="caution">
    <text evidence="12">The sequence shown here is derived from an EMBL/GenBank/DDBJ whole genome shotgun (WGS) entry which is preliminary data.</text>
</comment>
<dbReference type="SUPFAM" id="SSF49785">
    <property type="entry name" value="Galactose-binding domain-like"/>
    <property type="match status" value="1"/>
</dbReference>
<keyword evidence="6" id="KW-0964">Secreted</keyword>
<evidence type="ECO:0000256" key="4">
    <source>
        <dbReference type="ARBA" id="ARBA00012756"/>
    </source>
</evidence>
<dbReference type="InterPro" id="IPR001944">
    <property type="entry name" value="Glycoside_Hdrlase_35"/>
</dbReference>
<dbReference type="EMBL" id="LXQA010055357">
    <property type="protein sequence ID" value="MCI04419.1"/>
    <property type="molecule type" value="Genomic_DNA"/>
</dbReference>
<evidence type="ECO:0000256" key="3">
    <source>
        <dbReference type="ARBA" id="ARBA00009809"/>
    </source>
</evidence>
<keyword evidence="8" id="KW-0378">Hydrolase</keyword>
<evidence type="ECO:0000259" key="11">
    <source>
        <dbReference type="Pfam" id="PF21467"/>
    </source>
</evidence>
<evidence type="ECO:0000256" key="7">
    <source>
        <dbReference type="ARBA" id="ARBA00022729"/>
    </source>
</evidence>
<dbReference type="PANTHER" id="PTHR23421">
    <property type="entry name" value="BETA-GALACTOSIDASE RELATED"/>
    <property type="match status" value="1"/>
</dbReference>
<protein>
    <recommendedName>
        <fullName evidence="4">beta-galactosidase</fullName>
        <ecNumber evidence="4">3.2.1.23</ecNumber>
    </recommendedName>
</protein>
<dbReference type="GO" id="GO:0004565">
    <property type="term" value="F:beta-galactosidase activity"/>
    <property type="evidence" value="ECO:0007669"/>
    <property type="project" value="UniProtKB-EC"/>
</dbReference>
<dbReference type="GO" id="GO:0048046">
    <property type="term" value="C:apoplast"/>
    <property type="evidence" value="ECO:0007669"/>
    <property type="project" value="UniProtKB-SubCell"/>
</dbReference>
<dbReference type="AlphaFoldDB" id="A0A392NZ02"/>
<accession>A0A392NZ02</accession>
<evidence type="ECO:0000256" key="2">
    <source>
        <dbReference type="ARBA" id="ARBA00004271"/>
    </source>
</evidence>
<feature type="non-terminal residue" evidence="12">
    <location>
        <position position="178"/>
    </location>
</feature>
<dbReference type="FunFam" id="2.60.120.260:FF:000050">
    <property type="entry name" value="Beta-galactosidase"/>
    <property type="match status" value="1"/>
</dbReference>
<reference evidence="12 13" key="1">
    <citation type="journal article" date="2018" name="Front. Plant Sci.">
        <title>Red Clover (Trifolium pratense) and Zigzag Clover (T. medium) - A Picture of Genomic Similarities and Differences.</title>
        <authorList>
            <person name="Dluhosova J."/>
            <person name="Istvanek J."/>
            <person name="Nedelnik J."/>
            <person name="Repkova J."/>
        </authorList>
    </citation>
    <scope>NUCLEOTIDE SEQUENCE [LARGE SCALE GENOMIC DNA]</scope>
    <source>
        <strain evidence="13">cv. 10/8</strain>
        <tissue evidence="12">Leaf</tissue>
    </source>
</reference>
<keyword evidence="5" id="KW-0052">Apoplast</keyword>
<organism evidence="12 13">
    <name type="scientific">Trifolium medium</name>
    <dbReference type="NCBI Taxonomy" id="97028"/>
    <lineage>
        <taxon>Eukaryota</taxon>
        <taxon>Viridiplantae</taxon>
        <taxon>Streptophyta</taxon>
        <taxon>Embryophyta</taxon>
        <taxon>Tracheophyta</taxon>
        <taxon>Spermatophyta</taxon>
        <taxon>Magnoliopsida</taxon>
        <taxon>eudicotyledons</taxon>
        <taxon>Gunneridae</taxon>
        <taxon>Pentapetalae</taxon>
        <taxon>rosids</taxon>
        <taxon>fabids</taxon>
        <taxon>Fabales</taxon>
        <taxon>Fabaceae</taxon>
        <taxon>Papilionoideae</taxon>
        <taxon>50 kb inversion clade</taxon>
        <taxon>NPAAA clade</taxon>
        <taxon>Hologalegina</taxon>
        <taxon>IRL clade</taxon>
        <taxon>Trifolieae</taxon>
        <taxon>Trifolium</taxon>
    </lineage>
</organism>
<evidence type="ECO:0000313" key="12">
    <source>
        <dbReference type="EMBL" id="MCI04419.1"/>
    </source>
</evidence>
<dbReference type="EC" id="3.2.1.23" evidence="4"/>
<keyword evidence="13" id="KW-1185">Reference proteome</keyword>
<evidence type="ECO:0000256" key="10">
    <source>
        <dbReference type="ARBA" id="ARBA00023295"/>
    </source>
</evidence>
<dbReference type="CDD" id="cd22842">
    <property type="entry name" value="Gal_Rha_Lectin_BGal"/>
    <property type="match status" value="1"/>
</dbReference>
<dbReference type="InterPro" id="IPR008979">
    <property type="entry name" value="Galactose-bd-like_sf"/>
</dbReference>
<evidence type="ECO:0000256" key="9">
    <source>
        <dbReference type="ARBA" id="ARBA00023180"/>
    </source>
</evidence>
<name>A0A392NZ02_9FABA</name>
<evidence type="ECO:0000256" key="5">
    <source>
        <dbReference type="ARBA" id="ARBA00022523"/>
    </source>
</evidence>
<dbReference type="Gene3D" id="2.60.120.260">
    <property type="entry name" value="Galactose-binding domain-like"/>
    <property type="match status" value="1"/>
</dbReference>
<keyword evidence="7" id="KW-0732">Signal</keyword>
<proteinExistence type="inferred from homology"/>
<dbReference type="InterPro" id="IPR048913">
    <property type="entry name" value="BetaGal_gal-bd"/>
</dbReference>
<comment type="subcellular location">
    <subcellularLocation>
        <location evidence="2">Secreted</location>
        <location evidence="2">Extracellular space</location>
        <location evidence="2">Apoplast</location>
    </subcellularLocation>
</comment>
<keyword evidence="10" id="KW-0326">Glycosidase</keyword>
<keyword evidence="9" id="KW-0325">Glycoprotein</keyword>
<sequence length="178" mass="19536">MERFQGTSINSLLTNFETPEGREPVAIGMDGMGKGMVWINGQSIGRHWLSYLSPLGKPTQSEYHIPRSFLKPKGNLLVILEEEAVSPDKVAILNVNRDTVCSIITENHPPNIKEFSSKKKELKPTSANLIPEAIIKCPNKKTILAVEFASFGDPTGFCGGFIMGKCHAPATKKIVEQV</sequence>
<evidence type="ECO:0000256" key="8">
    <source>
        <dbReference type="ARBA" id="ARBA00022801"/>
    </source>
</evidence>